<keyword evidence="11" id="KW-0325">Glycoprotein</keyword>
<feature type="transmembrane region" description="Helical" evidence="15">
    <location>
        <begin position="270"/>
        <end position="288"/>
    </location>
</feature>
<evidence type="ECO:0000256" key="15">
    <source>
        <dbReference type="RuleBase" id="RU362056"/>
    </source>
</evidence>
<feature type="transmembrane region" description="Helical" evidence="15">
    <location>
        <begin position="513"/>
        <end position="535"/>
    </location>
</feature>
<comment type="catalytic activity">
    <reaction evidence="14">
        <text>L-thyroxine sulfate(out) = L-thyroxine sulfate(in)</text>
        <dbReference type="Rhea" id="RHEA:73311"/>
        <dbReference type="ChEBI" id="CHEBI:176512"/>
    </reaction>
</comment>
<dbReference type="GO" id="GO:0015347">
    <property type="term" value="F:sodium-independent organic anion transmembrane transporter activity"/>
    <property type="evidence" value="ECO:0007669"/>
    <property type="project" value="TreeGrafter"/>
</dbReference>
<dbReference type="FunFam" id="3.30.60.30:FF:000048">
    <property type="entry name" value="Solute carrier organic anion transporter family member"/>
    <property type="match status" value="1"/>
</dbReference>
<evidence type="ECO:0000256" key="10">
    <source>
        <dbReference type="ARBA" id="ARBA00023157"/>
    </source>
</evidence>
<dbReference type="GO" id="GO:0006811">
    <property type="term" value="P:monoatomic ion transport"/>
    <property type="evidence" value="ECO:0007669"/>
    <property type="project" value="UniProtKB-KW"/>
</dbReference>
<dbReference type="InterPro" id="IPR036259">
    <property type="entry name" value="MFS_trans_sf"/>
</dbReference>
<comment type="similarity">
    <text evidence="2 15">Belongs to the organo anion transporter (TC 2.A.60) family.</text>
</comment>
<evidence type="ECO:0000256" key="7">
    <source>
        <dbReference type="ARBA" id="ARBA00023055"/>
    </source>
</evidence>
<feature type="transmembrane region" description="Helical" evidence="15">
    <location>
        <begin position="555"/>
        <end position="579"/>
    </location>
</feature>
<feature type="transmembrane region" description="Helical" evidence="15">
    <location>
        <begin position="308"/>
        <end position="328"/>
    </location>
</feature>
<dbReference type="Gene3D" id="3.30.60.30">
    <property type="match status" value="1"/>
</dbReference>
<dbReference type="GO" id="GO:0043252">
    <property type="term" value="P:sodium-independent organic anion transport"/>
    <property type="evidence" value="ECO:0007669"/>
    <property type="project" value="TreeGrafter"/>
</dbReference>
<dbReference type="GO" id="GO:0016323">
    <property type="term" value="C:basolateral plasma membrane"/>
    <property type="evidence" value="ECO:0007669"/>
    <property type="project" value="TreeGrafter"/>
</dbReference>
<dbReference type="GeneTree" id="ENSGT01150000286901"/>
<dbReference type="Pfam" id="PF03137">
    <property type="entry name" value="OATP"/>
    <property type="match status" value="2"/>
</dbReference>
<evidence type="ECO:0000256" key="14">
    <source>
        <dbReference type="ARBA" id="ARBA00052624"/>
    </source>
</evidence>
<accession>A0A8C7HGR6</accession>
<keyword evidence="4" id="KW-1003">Cell membrane</keyword>
<dbReference type="PROSITE" id="PS51465">
    <property type="entry name" value="KAZAL_2"/>
    <property type="match status" value="1"/>
</dbReference>
<dbReference type="Gene3D" id="1.20.1250.20">
    <property type="entry name" value="MFS general substrate transporter like domains"/>
    <property type="match status" value="1"/>
</dbReference>
<evidence type="ECO:0000256" key="1">
    <source>
        <dbReference type="ARBA" id="ARBA00004651"/>
    </source>
</evidence>
<feature type="transmembrane region" description="Helical" evidence="15">
    <location>
        <begin position="55"/>
        <end position="78"/>
    </location>
</feature>
<evidence type="ECO:0000259" key="17">
    <source>
        <dbReference type="PROSITE" id="PS51465"/>
    </source>
</evidence>
<comment type="caution">
    <text evidence="15">Lacks conserved residue(s) required for the propagation of feature annotation.</text>
</comment>
<dbReference type="GO" id="GO:0006869">
    <property type="term" value="P:lipid transport"/>
    <property type="evidence" value="ECO:0007669"/>
    <property type="project" value="UniProtKB-KW"/>
</dbReference>
<sequence>MSHFLPPSFLLSFPPHALQMFLVALSFAYFAKALSGSYMKSTITQLERRFDIPSYLTGVIDGSFEIGNLLVIAFVSYFGAKLHRPKIIAMGYVIVVGCEGESNLSMWIYVFLGNVLRGIGETPVQPLGISYIDDFAREENAAFYIAVIGPVFGYLLGSLCAKIYVDIGFVNMESITISPGDARWVGAWWLGYLVAGVITLLSAIPFWFLPRSLPIPSDRGPAQCTPEQTSFIKDSPLLEHKYQADEPASFLEMAKDFIPTLKTLLGNPVYFIYLCVTIIQLNSLIGMVTYKPKYIEQHYGQSASKANFLMGTINIPAVALGIFTGGLLMKRLKLSIMGAAKFAFGTSLIGYFLSLFFFVMSCENAKVAGITLPYNRAVGVSYEERSVFSACNSDCVCSDRDWDPVCGENGITYVSPCLAGCQTSTGSGKNTVFSNCSCAVAAGLSSGNLTASVGHCPHRDDCDRVFPYFLALSVITSFIISLGGTPGYMVLIRCIKPQLKSLALGFHTLSTRTLAGIPAPIYFGAIIDTTCLKWGQKRCGGRGACRIYNTTAYRIAYLGLTMGLRTVSFLLCILGFVLLKRHLRREERSAHQVANGGAELEVLRKEEVLASNSDQSLRTSTTDYNNTERETRL</sequence>
<dbReference type="Ensembl" id="ENSOKIT00005061985.1">
    <property type="protein sequence ID" value="ENSOKIP00005058314.1"/>
    <property type="gene ID" value="ENSOKIG00005024874.1"/>
</dbReference>
<dbReference type="AlphaFoldDB" id="A0A8C7HGR6"/>
<feature type="transmembrane region" description="Helical" evidence="15">
    <location>
        <begin position="465"/>
        <end position="492"/>
    </location>
</feature>
<feature type="transmembrane region" description="Helical" evidence="15">
    <location>
        <begin position="141"/>
        <end position="165"/>
    </location>
</feature>
<evidence type="ECO:0000256" key="16">
    <source>
        <dbReference type="SAM" id="MobiDB-lite"/>
    </source>
</evidence>
<feature type="transmembrane region" description="Helical" evidence="15">
    <location>
        <begin position="340"/>
        <end position="360"/>
    </location>
</feature>
<keyword evidence="8 15" id="KW-0406">Ion transport</keyword>
<dbReference type="Pfam" id="PF07648">
    <property type="entry name" value="Kazal_2"/>
    <property type="match status" value="1"/>
</dbReference>
<feature type="domain" description="Kazal-like" evidence="17">
    <location>
        <begin position="385"/>
        <end position="440"/>
    </location>
</feature>
<evidence type="ECO:0000256" key="9">
    <source>
        <dbReference type="ARBA" id="ARBA00023136"/>
    </source>
</evidence>
<dbReference type="InterPro" id="IPR004156">
    <property type="entry name" value="OATP"/>
</dbReference>
<feature type="region of interest" description="Disordered" evidence="16">
    <location>
        <begin position="611"/>
        <end position="633"/>
    </location>
</feature>
<evidence type="ECO:0000256" key="4">
    <source>
        <dbReference type="ARBA" id="ARBA00022475"/>
    </source>
</evidence>
<dbReference type="InterPro" id="IPR002350">
    <property type="entry name" value="Kazal_dom"/>
</dbReference>
<proteinExistence type="inferred from homology"/>
<keyword evidence="9 15" id="KW-0472">Membrane</keyword>
<feature type="transmembrane region" description="Helical" evidence="15">
    <location>
        <begin position="16"/>
        <end position="34"/>
    </location>
</feature>
<organism evidence="18 19">
    <name type="scientific">Oncorhynchus kisutch</name>
    <name type="common">Coho salmon</name>
    <name type="synonym">Salmo kisutch</name>
    <dbReference type="NCBI Taxonomy" id="8019"/>
    <lineage>
        <taxon>Eukaryota</taxon>
        <taxon>Metazoa</taxon>
        <taxon>Chordata</taxon>
        <taxon>Craniata</taxon>
        <taxon>Vertebrata</taxon>
        <taxon>Euteleostomi</taxon>
        <taxon>Actinopterygii</taxon>
        <taxon>Neopterygii</taxon>
        <taxon>Teleostei</taxon>
        <taxon>Protacanthopterygii</taxon>
        <taxon>Salmoniformes</taxon>
        <taxon>Salmonidae</taxon>
        <taxon>Salmoninae</taxon>
        <taxon>Oncorhynchus</taxon>
    </lineage>
</organism>
<dbReference type="InterPro" id="IPR036058">
    <property type="entry name" value="Kazal_dom_sf"/>
</dbReference>
<dbReference type="SUPFAM" id="SSF100895">
    <property type="entry name" value="Kazal-type serine protease inhibitors"/>
    <property type="match status" value="1"/>
</dbReference>
<keyword evidence="6 15" id="KW-1133">Transmembrane helix</keyword>
<dbReference type="NCBIfam" id="TIGR00805">
    <property type="entry name" value="oat"/>
    <property type="match status" value="1"/>
</dbReference>
<feature type="compositionally biased region" description="Polar residues" evidence="16">
    <location>
        <begin position="611"/>
        <end position="625"/>
    </location>
</feature>
<reference evidence="18" key="2">
    <citation type="submission" date="2025-09" db="UniProtKB">
        <authorList>
            <consortium name="Ensembl"/>
        </authorList>
    </citation>
    <scope>IDENTIFICATION</scope>
</reference>
<keyword evidence="10" id="KW-1015">Disulfide bond</keyword>
<comment type="catalytic activity">
    <reaction evidence="12">
        <text>3,3',5'-triiodo-L-thyronine(out) = 3,3',5'-triiodo-L-thyronine(in)</text>
        <dbReference type="Rhea" id="RHEA:71815"/>
        <dbReference type="ChEBI" id="CHEBI:57261"/>
    </reaction>
</comment>
<evidence type="ECO:0000256" key="2">
    <source>
        <dbReference type="ARBA" id="ARBA00009657"/>
    </source>
</evidence>
<keyword evidence="19" id="KW-1185">Reference proteome</keyword>
<dbReference type="SUPFAM" id="SSF103473">
    <property type="entry name" value="MFS general substrate transporter"/>
    <property type="match status" value="1"/>
</dbReference>
<dbReference type="FunFam" id="1.20.1250.20:FF:001008">
    <property type="entry name" value="Solute carrier organic anion transporter family member"/>
    <property type="match status" value="1"/>
</dbReference>
<evidence type="ECO:0000256" key="6">
    <source>
        <dbReference type="ARBA" id="ARBA00022989"/>
    </source>
</evidence>
<protein>
    <recommendedName>
        <fullName evidence="15">Solute carrier organic anion transporter family member</fullName>
    </recommendedName>
</protein>
<evidence type="ECO:0000256" key="11">
    <source>
        <dbReference type="ARBA" id="ARBA00023180"/>
    </source>
</evidence>
<comment type="subcellular location">
    <subcellularLocation>
        <location evidence="1 15">Cell membrane</location>
        <topology evidence="1 15">Multi-pass membrane protein</topology>
    </subcellularLocation>
</comment>
<keyword evidence="5 15" id="KW-0812">Transmembrane</keyword>
<evidence type="ECO:0000313" key="19">
    <source>
        <dbReference type="Proteomes" id="UP000694557"/>
    </source>
</evidence>
<evidence type="ECO:0000256" key="12">
    <source>
        <dbReference type="ARBA" id="ARBA00050960"/>
    </source>
</evidence>
<feature type="transmembrane region" description="Helical" evidence="15">
    <location>
        <begin position="185"/>
        <end position="209"/>
    </location>
</feature>
<comment type="catalytic activity">
    <reaction evidence="13">
        <text>L-thyroxine(out) = L-thyroxine(in)</text>
        <dbReference type="Rhea" id="RHEA:71819"/>
        <dbReference type="ChEBI" id="CHEBI:58448"/>
    </reaction>
</comment>
<gene>
    <name evidence="18" type="primary">SLCO1C1</name>
    <name evidence="18" type="synonym">LOC109910265</name>
</gene>
<dbReference type="PANTHER" id="PTHR11388">
    <property type="entry name" value="ORGANIC ANION TRANSPORTER"/>
    <property type="match status" value="1"/>
</dbReference>
<evidence type="ECO:0000313" key="18">
    <source>
        <dbReference type="Ensembl" id="ENSOKIP00005058314.1"/>
    </source>
</evidence>
<name>A0A8C7HGR6_ONCKI</name>
<dbReference type="Proteomes" id="UP000694557">
    <property type="component" value="Unassembled WGS sequence"/>
</dbReference>
<evidence type="ECO:0000256" key="8">
    <source>
        <dbReference type="ARBA" id="ARBA00023065"/>
    </source>
</evidence>
<keyword evidence="7" id="KW-0445">Lipid transport</keyword>
<dbReference type="PANTHER" id="PTHR11388:SF99">
    <property type="entry name" value="SOLUTE CARRIER ORGANIC ANION TRANSPORTER FAMILY MEMBER 1C1"/>
    <property type="match status" value="1"/>
</dbReference>
<evidence type="ECO:0000256" key="5">
    <source>
        <dbReference type="ARBA" id="ARBA00022692"/>
    </source>
</evidence>
<reference evidence="18" key="1">
    <citation type="submission" date="2025-08" db="UniProtKB">
        <authorList>
            <consortium name="Ensembl"/>
        </authorList>
    </citation>
    <scope>IDENTIFICATION</scope>
</reference>
<evidence type="ECO:0000256" key="3">
    <source>
        <dbReference type="ARBA" id="ARBA00022448"/>
    </source>
</evidence>
<evidence type="ECO:0000256" key="13">
    <source>
        <dbReference type="ARBA" id="ARBA00051340"/>
    </source>
</evidence>
<keyword evidence="3 15" id="KW-0813">Transport</keyword>